<organism evidence="3 4">
    <name type="scientific">Stylonychia lemnae</name>
    <name type="common">Ciliate</name>
    <dbReference type="NCBI Taxonomy" id="5949"/>
    <lineage>
        <taxon>Eukaryota</taxon>
        <taxon>Sar</taxon>
        <taxon>Alveolata</taxon>
        <taxon>Ciliophora</taxon>
        <taxon>Intramacronucleata</taxon>
        <taxon>Spirotrichea</taxon>
        <taxon>Stichotrichia</taxon>
        <taxon>Sporadotrichida</taxon>
        <taxon>Oxytrichidae</taxon>
        <taxon>Stylonychinae</taxon>
        <taxon>Stylonychia</taxon>
    </lineage>
</organism>
<reference evidence="3 4" key="1">
    <citation type="submission" date="2014-06" db="EMBL/GenBank/DDBJ databases">
        <authorList>
            <person name="Swart Estienne"/>
        </authorList>
    </citation>
    <scope>NUCLEOTIDE SEQUENCE [LARGE SCALE GENOMIC DNA]</scope>
    <source>
        <strain evidence="3 4">130c</strain>
    </source>
</reference>
<feature type="coiled-coil region" evidence="1">
    <location>
        <begin position="166"/>
        <end position="193"/>
    </location>
</feature>
<evidence type="ECO:0000256" key="1">
    <source>
        <dbReference type="SAM" id="Coils"/>
    </source>
</evidence>
<keyword evidence="4" id="KW-1185">Reference proteome</keyword>
<protein>
    <submittedName>
        <fullName evidence="3">Uncharacterized protein</fullName>
    </submittedName>
</protein>
<proteinExistence type="predicted"/>
<feature type="compositionally biased region" description="Polar residues" evidence="2">
    <location>
        <begin position="112"/>
        <end position="126"/>
    </location>
</feature>
<sequence length="307" mass="35058">MQSQSKNNIEIFNQSKKILLQIDSETGSYQYEQDGSQIDSDYRDDDEQDINEINQQQINDIQQAVNKLNEDKDNGKIIISKRLARKIQHAGNNYLIENAIQDEINILKSHKQSLPQKNSSSQNSNAGDMKHSEQKFTLNSRKVTRFYDNKYNFEDNLDECLVMDSDDDKQQKAVEIEREIKEQQNTVEHERVKDDVIQVGSSQTNLSETPKIIEPIVENSDILKFEKDISTKMTQLQHHLSISSISESDSDTGQFESSNIDSKAIIVGDLSKSQSDVVADSETKDLKESSKYLSSQAVQEDLRCEDI</sequence>
<evidence type="ECO:0000313" key="3">
    <source>
        <dbReference type="EMBL" id="CDW80305.1"/>
    </source>
</evidence>
<dbReference type="Proteomes" id="UP000039865">
    <property type="component" value="Unassembled WGS sequence"/>
</dbReference>
<feature type="region of interest" description="Disordered" evidence="2">
    <location>
        <begin position="111"/>
        <end position="135"/>
    </location>
</feature>
<keyword evidence="1" id="KW-0175">Coiled coil</keyword>
<gene>
    <name evidence="3" type="primary">Contig13986.g14931</name>
    <name evidence="3" type="ORF">STYLEM_9302</name>
</gene>
<feature type="region of interest" description="Disordered" evidence="2">
    <location>
        <begin position="271"/>
        <end position="295"/>
    </location>
</feature>
<dbReference type="InParanoid" id="A0A078ADH9"/>
<evidence type="ECO:0000256" key="2">
    <source>
        <dbReference type="SAM" id="MobiDB-lite"/>
    </source>
</evidence>
<accession>A0A078ADH9</accession>
<evidence type="ECO:0000313" key="4">
    <source>
        <dbReference type="Proteomes" id="UP000039865"/>
    </source>
</evidence>
<dbReference type="AlphaFoldDB" id="A0A078ADH9"/>
<dbReference type="EMBL" id="CCKQ01008845">
    <property type="protein sequence ID" value="CDW80305.1"/>
    <property type="molecule type" value="Genomic_DNA"/>
</dbReference>
<feature type="compositionally biased region" description="Basic and acidic residues" evidence="2">
    <location>
        <begin position="281"/>
        <end position="290"/>
    </location>
</feature>
<name>A0A078ADH9_STYLE</name>